<dbReference type="OrthoDB" id="9918084at2"/>
<dbReference type="InParanoid" id="A0A371RJD4"/>
<feature type="signal peptide" evidence="1">
    <location>
        <begin position="1"/>
        <end position="20"/>
    </location>
</feature>
<evidence type="ECO:0000256" key="1">
    <source>
        <dbReference type="SAM" id="SignalP"/>
    </source>
</evidence>
<evidence type="ECO:0000313" key="2">
    <source>
        <dbReference type="EMBL" id="RFB05546.1"/>
    </source>
</evidence>
<dbReference type="Proteomes" id="UP000264589">
    <property type="component" value="Unassembled WGS sequence"/>
</dbReference>
<dbReference type="EMBL" id="QUQO01000001">
    <property type="protein sequence ID" value="RFB05546.1"/>
    <property type="molecule type" value="Genomic_DNA"/>
</dbReference>
<reference evidence="2 3" key="1">
    <citation type="submission" date="2018-08" db="EMBL/GenBank/DDBJ databases">
        <title>Parvularcula sp. SM1705, isolated from surface water of the South Sea China.</title>
        <authorList>
            <person name="Sun L."/>
        </authorList>
    </citation>
    <scope>NUCLEOTIDE SEQUENCE [LARGE SCALE GENOMIC DNA]</scope>
    <source>
        <strain evidence="2 3">SM1705</strain>
    </source>
</reference>
<comment type="caution">
    <text evidence="2">The sequence shown here is derived from an EMBL/GenBank/DDBJ whole genome shotgun (WGS) entry which is preliminary data.</text>
</comment>
<feature type="chain" id="PRO_5016819947" evidence="1">
    <location>
        <begin position="21"/>
        <end position="162"/>
    </location>
</feature>
<dbReference type="AlphaFoldDB" id="A0A371RJD4"/>
<accession>A0A371RJD4</accession>
<proteinExistence type="predicted"/>
<protein>
    <submittedName>
        <fullName evidence="2">Uncharacterized protein</fullName>
    </submittedName>
</protein>
<name>A0A371RJD4_9PROT</name>
<keyword evidence="1" id="KW-0732">Signal</keyword>
<evidence type="ECO:0000313" key="3">
    <source>
        <dbReference type="Proteomes" id="UP000264589"/>
    </source>
</evidence>
<dbReference type="RefSeq" id="WP_116392179.1">
    <property type="nucleotide sequence ID" value="NZ_CAXQPM010000011.1"/>
</dbReference>
<organism evidence="2 3">
    <name type="scientific">Parvularcula marina</name>
    <dbReference type="NCBI Taxonomy" id="2292771"/>
    <lineage>
        <taxon>Bacteria</taxon>
        <taxon>Pseudomonadati</taxon>
        <taxon>Pseudomonadota</taxon>
        <taxon>Alphaproteobacteria</taxon>
        <taxon>Parvularculales</taxon>
        <taxon>Parvularculaceae</taxon>
        <taxon>Parvularcula</taxon>
    </lineage>
</organism>
<gene>
    <name evidence="2" type="ORF">DX908_09890</name>
</gene>
<sequence>MAFISIMAGASLLMAGPAGHFTTEQAADCAAIQAITLDAMRAASNVPAPIRLKVRNGLAMWEYELSASAEGAPPEKLQKAADLAIAKVHEEMPQGQGADAAAARGEYLTSRSAACATLIAEAYGEQEHPVMPYLREADAKAGLPAVTPVSASAADDKSRGLR</sequence>
<keyword evidence="3" id="KW-1185">Reference proteome</keyword>